<evidence type="ECO:0000313" key="3">
    <source>
        <dbReference type="Proteomes" id="UP001597399"/>
    </source>
</evidence>
<reference evidence="3" key="1">
    <citation type="journal article" date="2019" name="Int. J. Syst. Evol. Microbiol.">
        <title>The Global Catalogue of Microorganisms (GCM) 10K type strain sequencing project: providing services to taxonomists for standard genome sequencing and annotation.</title>
        <authorList>
            <consortium name="The Broad Institute Genomics Platform"/>
            <consortium name="The Broad Institute Genome Sequencing Center for Infectious Disease"/>
            <person name="Wu L."/>
            <person name="Ma J."/>
        </authorList>
    </citation>
    <scope>NUCLEOTIDE SEQUENCE [LARGE SCALE GENOMIC DNA]</scope>
    <source>
        <strain evidence="3">TISTR 2466</strain>
    </source>
</reference>
<evidence type="ECO:0000313" key="2">
    <source>
        <dbReference type="EMBL" id="MFD2694978.1"/>
    </source>
</evidence>
<keyword evidence="1" id="KW-0472">Membrane</keyword>
<feature type="transmembrane region" description="Helical" evidence="1">
    <location>
        <begin position="5"/>
        <end position="23"/>
    </location>
</feature>
<dbReference type="Proteomes" id="UP001597399">
    <property type="component" value="Unassembled WGS sequence"/>
</dbReference>
<feature type="transmembrane region" description="Helical" evidence="1">
    <location>
        <begin position="70"/>
        <end position="99"/>
    </location>
</feature>
<dbReference type="EMBL" id="JBHUMQ010000034">
    <property type="protein sequence ID" value="MFD2694978.1"/>
    <property type="molecule type" value="Genomic_DNA"/>
</dbReference>
<gene>
    <name evidence="2" type="ORF">ACFSUE_15285</name>
</gene>
<dbReference type="RefSeq" id="WP_253064641.1">
    <property type="nucleotide sequence ID" value="NZ_JAMXWM010000031.1"/>
</dbReference>
<accession>A0ABW5S6V5</accession>
<comment type="caution">
    <text evidence="2">The sequence shown here is derived from an EMBL/GenBank/DDBJ whole genome shotgun (WGS) entry which is preliminary data.</text>
</comment>
<organism evidence="2 3">
    <name type="scientific">Sporolactobacillus shoreicorticis</name>
    <dbReference type="NCBI Taxonomy" id="1923877"/>
    <lineage>
        <taxon>Bacteria</taxon>
        <taxon>Bacillati</taxon>
        <taxon>Bacillota</taxon>
        <taxon>Bacilli</taxon>
        <taxon>Bacillales</taxon>
        <taxon>Sporolactobacillaceae</taxon>
        <taxon>Sporolactobacillus</taxon>
    </lineage>
</organism>
<proteinExistence type="predicted"/>
<feature type="transmembrane region" description="Helical" evidence="1">
    <location>
        <begin position="35"/>
        <end position="58"/>
    </location>
</feature>
<keyword evidence="1" id="KW-1133">Transmembrane helix</keyword>
<sequence length="103" mass="11993">MKKHLIMILLIAISAIVACYFGYKFQWMDHQSNSMFWYWVGAVLSYFFSVLTLILVFVHHLIDRKSIEKANVIILFAQVIGVIACFVDILWTTFIIIAWQSGM</sequence>
<name>A0ABW5S6V5_9BACL</name>
<evidence type="ECO:0000256" key="1">
    <source>
        <dbReference type="SAM" id="Phobius"/>
    </source>
</evidence>
<dbReference type="PROSITE" id="PS51257">
    <property type="entry name" value="PROKAR_LIPOPROTEIN"/>
    <property type="match status" value="1"/>
</dbReference>
<keyword evidence="1" id="KW-0812">Transmembrane</keyword>
<protein>
    <submittedName>
        <fullName evidence="2">Uncharacterized protein</fullName>
    </submittedName>
</protein>
<keyword evidence="3" id="KW-1185">Reference proteome</keyword>